<name>A0A3N4A5E7_9MICC</name>
<dbReference type="EMBL" id="RKMF01000005">
    <property type="protein sequence ID" value="ROZ63860.1"/>
    <property type="molecule type" value="Genomic_DNA"/>
</dbReference>
<gene>
    <name evidence="1" type="ORF">EDL96_05635</name>
</gene>
<comment type="caution">
    <text evidence="1">The sequence shown here is derived from an EMBL/GenBank/DDBJ whole genome shotgun (WGS) entry which is preliminary data.</text>
</comment>
<evidence type="ECO:0000313" key="1">
    <source>
        <dbReference type="EMBL" id="ROZ63860.1"/>
    </source>
</evidence>
<evidence type="ECO:0000313" key="2">
    <source>
        <dbReference type="Proteomes" id="UP000270616"/>
    </source>
</evidence>
<reference evidence="1 2" key="1">
    <citation type="submission" date="2018-10" db="EMBL/GenBank/DDBJ databases">
        <title>Kocuria sp. M5W7-7, whole genome shotgun sequence.</title>
        <authorList>
            <person name="Tuo L."/>
        </authorList>
    </citation>
    <scope>NUCLEOTIDE SEQUENCE [LARGE SCALE GENOMIC DNA]</scope>
    <source>
        <strain evidence="1 2">M5W7-7</strain>
    </source>
</reference>
<dbReference type="Proteomes" id="UP000270616">
    <property type="component" value="Unassembled WGS sequence"/>
</dbReference>
<keyword evidence="2" id="KW-1185">Reference proteome</keyword>
<dbReference type="AlphaFoldDB" id="A0A3N4A5E7"/>
<organism evidence="1 2">
    <name type="scientific">Kocuria soli</name>
    <dbReference type="NCBI Taxonomy" id="2485125"/>
    <lineage>
        <taxon>Bacteria</taxon>
        <taxon>Bacillati</taxon>
        <taxon>Actinomycetota</taxon>
        <taxon>Actinomycetes</taxon>
        <taxon>Micrococcales</taxon>
        <taxon>Micrococcaceae</taxon>
        <taxon>Kocuria</taxon>
    </lineage>
</organism>
<proteinExistence type="predicted"/>
<sequence length="185" mass="19903">MPAHRSRLESSHPTPLLSWQISAGDELQALYADPGPVVEAALHLAESGEWHVGLGVGTVDTPLPGSVNEATGSAFVHAREAVEAAKTSASDTAIRGVEEDLRSQQADALLALLASTRRRRTATAQQAAELADRGMTQQRIADELGIKQSSVSRRLATALWHEERSVREVLVELLREADEVNLVDS</sequence>
<accession>A0A3N4A5E7</accession>
<protein>
    <submittedName>
        <fullName evidence="1">Transcriptional regulator</fullName>
    </submittedName>
</protein>
<dbReference type="Gene3D" id="1.10.10.60">
    <property type="entry name" value="Homeodomain-like"/>
    <property type="match status" value="1"/>
</dbReference>
<dbReference type="OrthoDB" id="5184241at2"/>